<dbReference type="SUPFAM" id="SSF75304">
    <property type="entry name" value="Amidase signature (AS) enzymes"/>
    <property type="match status" value="1"/>
</dbReference>
<keyword evidence="3" id="KW-1185">Reference proteome</keyword>
<comment type="caution">
    <text evidence="2">The sequence shown here is derived from an EMBL/GenBank/DDBJ whole genome shotgun (WGS) entry which is preliminary data.</text>
</comment>
<accession>A0ABS4PRB9</accession>
<organism evidence="2 3">
    <name type="scientific">Amycolatopsis magusensis</name>
    <dbReference type="NCBI Taxonomy" id="882444"/>
    <lineage>
        <taxon>Bacteria</taxon>
        <taxon>Bacillati</taxon>
        <taxon>Actinomycetota</taxon>
        <taxon>Actinomycetes</taxon>
        <taxon>Pseudonocardiales</taxon>
        <taxon>Pseudonocardiaceae</taxon>
        <taxon>Amycolatopsis</taxon>
    </lineage>
</organism>
<evidence type="ECO:0000313" key="2">
    <source>
        <dbReference type="EMBL" id="MBP2181975.1"/>
    </source>
</evidence>
<sequence>MNTLPPEPEPVSTAPPSAFQRVISAYERLAETDRAGDWETLRSEEDVLVEAKAIDERVRAGEDLPLAGQLLATGAGTAIAGLPDGPGLAEVSAVAVQRLTQAGAVVLGRAGKASVPAVVGAKAADLGLDTETPGWHTTFALRATSGLIPDTPVVHARELTLARRALAAATEADAWPRTYRLGAGDHPRVAVPNSAALARLPIGVRRSFDAVVAAFSASGMRIQPLGGPFDVLLAPSALDLAEPGSPSVSVPLGEVGGEPFSITLSTAAFEEQLAFDLAALLTAAPAGEPYPATSVEFVVFGEQVRGRPLSAWLAELGARYAGDVLTASHYRMVLLAGPEAGVVPGAQALSGERWAISPDGFERLRAGLVAPLRVTTVRLENGVSLPAVTCDPMAESTELTSYRDWRAYLRFLSTAGSKSAA</sequence>
<dbReference type="Gene3D" id="3.90.1300.10">
    <property type="entry name" value="Amidase signature (AS) domain"/>
    <property type="match status" value="2"/>
</dbReference>
<dbReference type="Gene3D" id="3.10.490.10">
    <property type="entry name" value="Gamma-glutamyl cyclotransferase-like"/>
    <property type="match status" value="1"/>
</dbReference>
<feature type="domain" description="Allophanate hydrolase C-terminal" evidence="1">
    <location>
        <begin position="295"/>
        <end position="409"/>
    </location>
</feature>
<dbReference type="InterPro" id="IPR036928">
    <property type="entry name" value="AS_sf"/>
</dbReference>
<dbReference type="Pfam" id="PF21986">
    <property type="entry name" value="AH_C"/>
    <property type="match status" value="1"/>
</dbReference>
<reference evidence="2 3" key="1">
    <citation type="submission" date="2021-03" db="EMBL/GenBank/DDBJ databases">
        <title>Sequencing the genomes of 1000 actinobacteria strains.</title>
        <authorList>
            <person name="Klenk H.-P."/>
        </authorList>
    </citation>
    <scope>NUCLEOTIDE SEQUENCE [LARGE SCALE GENOMIC DNA]</scope>
    <source>
        <strain evidence="2 3">DSM 45510</strain>
    </source>
</reference>
<evidence type="ECO:0000313" key="3">
    <source>
        <dbReference type="Proteomes" id="UP000741013"/>
    </source>
</evidence>
<dbReference type="EMBL" id="JAGGMS010000001">
    <property type="protein sequence ID" value="MBP2181975.1"/>
    <property type="molecule type" value="Genomic_DNA"/>
</dbReference>
<protein>
    <recommendedName>
        <fullName evidence="1">Allophanate hydrolase C-terminal domain-containing protein</fullName>
    </recommendedName>
</protein>
<gene>
    <name evidence="2" type="ORF">JOM49_003501</name>
</gene>
<dbReference type="Proteomes" id="UP000741013">
    <property type="component" value="Unassembled WGS sequence"/>
</dbReference>
<dbReference type="RefSeq" id="WP_209665334.1">
    <property type="nucleotide sequence ID" value="NZ_JAGGMS010000001.1"/>
</dbReference>
<proteinExistence type="predicted"/>
<dbReference type="InterPro" id="IPR053844">
    <property type="entry name" value="AH_C"/>
</dbReference>
<name>A0ABS4PRB9_9PSEU</name>
<evidence type="ECO:0000259" key="1">
    <source>
        <dbReference type="Pfam" id="PF21986"/>
    </source>
</evidence>